<dbReference type="Proteomes" id="UP001333710">
    <property type="component" value="Chromosome"/>
</dbReference>
<feature type="transmembrane region" description="Helical" evidence="7">
    <location>
        <begin position="323"/>
        <end position="349"/>
    </location>
</feature>
<dbReference type="InterPro" id="IPR025857">
    <property type="entry name" value="MacB_PCD"/>
</dbReference>
<dbReference type="RefSeq" id="WP_338293153.1">
    <property type="nucleotide sequence ID" value="NZ_AP027272.1"/>
</dbReference>
<feature type="transmembrane region" description="Helical" evidence="7">
    <location>
        <begin position="364"/>
        <end position="384"/>
    </location>
</feature>
<evidence type="ECO:0000256" key="1">
    <source>
        <dbReference type="ARBA" id="ARBA00004651"/>
    </source>
</evidence>
<feature type="domain" description="ABC3 transporter permease C-terminal" evidence="8">
    <location>
        <begin position="282"/>
        <end position="394"/>
    </location>
</feature>
<keyword evidence="4 7" id="KW-1133">Transmembrane helix</keyword>
<feature type="transmembrane region" description="Helical" evidence="7">
    <location>
        <begin position="279"/>
        <end position="303"/>
    </location>
</feature>
<comment type="subcellular location">
    <subcellularLocation>
        <location evidence="1">Cell membrane</location>
        <topology evidence="1">Multi-pass membrane protein</topology>
    </subcellularLocation>
</comment>
<keyword evidence="11" id="KW-1185">Reference proteome</keyword>
<evidence type="ECO:0000313" key="10">
    <source>
        <dbReference type="EMBL" id="BDX07168.1"/>
    </source>
</evidence>
<accession>A0AA48HWJ3</accession>
<dbReference type="GO" id="GO:0005886">
    <property type="term" value="C:plasma membrane"/>
    <property type="evidence" value="ECO:0007669"/>
    <property type="project" value="UniProtKB-SubCell"/>
</dbReference>
<dbReference type="Pfam" id="PF02687">
    <property type="entry name" value="FtsX"/>
    <property type="match status" value="1"/>
</dbReference>
<dbReference type="GO" id="GO:0022857">
    <property type="term" value="F:transmembrane transporter activity"/>
    <property type="evidence" value="ECO:0007669"/>
    <property type="project" value="TreeGrafter"/>
</dbReference>
<organism evidence="10 11">
    <name type="scientific">Planctobacterium marinum</name>
    <dbReference type="NCBI Taxonomy" id="1631968"/>
    <lineage>
        <taxon>Bacteria</taxon>
        <taxon>Pseudomonadati</taxon>
        <taxon>Pseudomonadota</taxon>
        <taxon>Gammaproteobacteria</taxon>
        <taxon>Alteromonadales</taxon>
        <taxon>Alteromonadaceae</taxon>
        <taxon>Planctobacterium</taxon>
    </lineage>
</organism>
<keyword evidence="2" id="KW-1003">Cell membrane</keyword>
<proteinExistence type="inferred from homology"/>
<dbReference type="Pfam" id="PF12704">
    <property type="entry name" value="MacB_PCD"/>
    <property type="match status" value="1"/>
</dbReference>
<sequence>MSELKPIFNALLRSKAGALMLLFQIAITTAIVSNAAFIIYDRMTYLNQDTGYPEDEVFYFRVTSFAENADYNQQIELDETLLRNIPGVINAAHFTAVPLSGSGSSSGFSIVPAPEDGRSANAAYTMADHNAIDTLGVKLIAGRNFTEEDVVHTQNYDKLPTVAIVTKAWADELFPDEDPLGKTFYVGADPAKIIGIVEHMMSPWPNSSVAEKVVIFPMVNGTARQKFIVRAHASERAAIMRQVEDLLLQENNQRVITSLQGLDEAKAEYNASDTLMLRMLLVLIVVLVSVTALGIFGLTLFNISKRTKQIGTRRAIGARKSDIIRYFLLENTMVCVGGLVVGCIGAILVAQQLMQLYSLPALDYAYVAGTAVFVLLISLLAVIVPAKRAANISPSIATRSI</sequence>
<gene>
    <name evidence="10" type="ORF">MACH26_26890</name>
</gene>
<evidence type="ECO:0000259" key="9">
    <source>
        <dbReference type="Pfam" id="PF12704"/>
    </source>
</evidence>
<dbReference type="EMBL" id="AP027272">
    <property type="protein sequence ID" value="BDX07168.1"/>
    <property type="molecule type" value="Genomic_DNA"/>
</dbReference>
<reference evidence="10" key="1">
    <citation type="submission" date="2023-01" db="EMBL/GenBank/DDBJ databases">
        <title>Complete genome sequence of Planctobacterium marinum strain Dej080120_11.</title>
        <authorList>
            <person name="Ueki S."/>
            <person name="Maruyama F."/>
        </authorList>
    </citation>
    <scope>NUCLEOTIDE SEQUENCE</scope>
    <source>
        <strain evidence="10">Dej080120_11</strain>
    </source>
</reference>
<dbReference type="InterPro" id="IPR050250">
    <property type="entry name" value="Macrolide_Exporter_MacB"/>
</dbReference>
<feature type="transmembrane region" description="Helical" evidence="7">
    <location>
        <begin position="21"/>
        <end position="40"/>
    </location>
</feature>
<keyword evidence="5 7" id="KW-0472">Membrane</keyword>
<dbReference type="InterPro" id="IPR003838">
    <property type="entry name" value="ABC3_permease_C"/>
</dbReference>
<evidence type="ECO:0000256" key="3">
    <source>
        <dbReference type="ARBA" id="ARBA00022692"/>
    </source>
</evidence>
<evidence type="ECO:0000256" key="7">
    <source>
        <dbReference type="SAM" id="Phobius"/>
    </source>
</evidence>
<dbReference type="PANTHER" id="PTHR30572">
    <property type="entry name" value="MEMBRANE COMPONENT OF TRANSPORTER-RELATED"/>
    <property type="match status" value="1"/>
</dbReference>
<evidence type="ECO:0000313" key="11">
    <source>
        <dbReference type="Proteomes" id="UP001333710"/>
    </source>
</evidence>
<keyword evidence="3 7" id="KW-0812">Transmembrane</keyword>
<feature type="domain" description="MacB-like periplasmic core" evidence="9">
    <location>
        <begin position="51"/>
        <end position="245"/>
    </location>
</feature>
<evidence type="ECO:0000256" key="5">
    <source>
        <dbReference type="ARBA" id="ARBA00023136"/>
    </source>
</evidence>
<dbReference type="KEGG" id="pmaw:MACH26_26890"/>
<name>A0AA48HWJ3_9ALTE</name>
<evidence type="ECO:0000259" key="8">
    <source>
        <dbReference type="Pfam" id="PF02687"/>
    </source>
</evidence>
<evidence type="ECO:0000256" key="4">
    <source>
        <dbReference type="ARBA" id="ARBA00022989"/>
    </source>
</evidence>
<protein>
    <submittedName>
        <fullName evidence="10">ABC transporter permease</fullName>
    </submittedName>
</protein>
<evidence type="ECO:0000256" key="2">
    <source>
        <dbReference type="ARBA" id="ARBA00022475"/>
    </source>
</evidence>
<dbReference type="PANTHER" id="PTHR30572:SF4">
    <property type="entry name" value="ABC TRANSPORTER PERMEASE YTRF"/>
    <property type="match status" value="1"/>
</dbReference>
<comment type="similarity">
    <text evidence="6">Belongs to the ABC-4 integral membrane protein family.</text>
</comment>
<evidence type="ECO:0000256" key="6">
    <source>
        <dbReference type="ARBA" id="ARBA00038076"/>
    </source>
</evidence>
<dbReference type="AlphaFoldDB" id="A0AA48HWJ3"/>